<organism evidence="2">
    <name type="scientific">marine sediment metagenome</name>
    <dbReference type="NCBI Taxonomy" id="412755"/>
    <lineage>
        <taxon>unclassified sequences</taxon>
        <taxon>metagenomes</taxon>
        <taxon>ecological metagenomes</taxon>
    </lineage>
</organism>
<feature type="region of interest" description="Disordered" evidence="1">
    <location>
        <begin position="76"/>
        <end position="98"/>
    </location>
</feature>
<accession>X0W989</accession>
<name>X0W989_9ZZZZ</name>
<comment type="caution">
    <text evidence="2">The sequence shown here is derived from an EMBL/GenBank/DDBJ whole genome shotgun (WGS) entry which is preliminary data.</text>
</comment>
<evidence type="ECO:0000256" key="1">
    <source>
        <dbReference type="SAM" id="MobiDB-lite"/>
    </source>
</evidence>
<evidence type="ECO:0000313" key="2">
    <source>
        <dbReference type="EMBL" id="GAG27200.1"/>
    </source>
</evidence>
<sequence length="98" mass="10752">MGDEKSGNADKEKCIDGKTLSILDSVAENILSIRGKNYRSLTPYVHKLANQIELGFPANEALENIVVDVRAEKASKKRRPSFSSRHPKLSALLSKVSA</sequence>
<proteinExistence type="predicted"/>
<protein>
    <submittedName>
        <fullName evidence="2">Uncharacterized protein</fullName>
    </submittedName>
</protein>
<gene>
    <name evidence="2" type="ORF">S01H1_52020</name>
</gene>
<feature type="compositionally biased region" description="Basic residues" evidence="1">
    <location>
        <begin position="76"/>
        <end position="88"/>
    </location>
</feature>
<dbReference type="EMBL" id="BARS01033604">
    <property type="protein sequence ID" value="GAG27200.1"/>
    <property type="molecule type" value="Genomic_DNA"/>
</dbReference>
<feature type="non-terminal residue" evidence="2">
    <location>
        <position position="98"/>
    </location>
</feature>
<dbReference type="AlphaFoldDB" id="X0W989"/>
<reference evidence="2" key="1">
    <citation type="journal article" date="2014" name="Front. Microbiol.">
        <title>High frequency of phylogenetically diverse reductive dehalogenase-homologous genes in deep subseafloor sedimentary metagenomes.</title>
        <authorList>
            <person name="Kawai M."/>
            <person name="Futagami T."/>
            <person name="Toyoda A."/>
            <person name="Takaki Y."/>
            <person name="Nishi S."/>
            <person name="Hori S."/>
            <person name="Arai W."/>
            <person name="Tsubouchi T."/>
            <person name="Morono Y."/>
            <person name="Uchiyama I."/>
            <person name="Ito T."/>
            <person name="Fujiyama A."/>
            <person name="Inagaki F."/>
            <person name="Takami H."/>
        </authorList>
    </citation>
    <scope>NUCLEOTIDE SEQUENCE</scope>
    <source>
        <strain evidence="2">Expedition CK06-06</strain>
    </source>
</reference>